<sequence>MAVTKTIVNRSSQQLRVTFLVRNGDDPNTPSDRKVSVDIPAGEMQEHIRYSDERNPYLNGVIIQLQDATSSIQQALYVLQRGKAGTMDYKLNTNTIFEISYSENENSFAMEAHN</sequence>
<dbReference type="RefSeq" id="WP_129887727.1">
    <property type="nucleotide sequence ID" value="NZ_CP035758.1"/>
</dbReference>
<evidence type="ECO:0000313" key="1">
    <source>
        <dbReference type="EMBL" id="QBD76698.1"/>
    </source>
</evidence>
<proteinExistence type="predicted"/>
<reference evidence="1 2" key="1">
    <citation type="submission" date="2019-01" db="EMBL/GenBank/DDBJ databases">
        <title>Ktedonosporobacter rubrisoli SCAWS-G2.</title>
        <authorList>
            <person name="Huang Y."/>
            <person name="Yan B."/>
        </authorList>
    </citation>
    <scope>NUCLEOTIDE SEQUENCE [LARGE SCALE GENOMIC DNA]</scope>
    <source>
        <strain evidence="1 2">SCAWS-G2</strain>
    </source>
</reference>
<evidence type="ECO:0000313" key="2">
    <source>
        <dbReference type="Proteomes" id="UP000290365"/>
    </source>
</evidence>
<dbReference type="AlphaFoldDB" id="A0A4P6JN29"/>
<protein>
    <submittedName>
        <fullName evidence="1">Uncharacterized protein</fullName>
    </submittedName>
</protein>
<organism evidence="1 2">
    <name type="scientific">Ktedonosporobacter rubrisoli</name>
    <dbReference type="NCBI Taxonomy" id="2509675"/>
    <lineage>
        <taxon>Bacteria</taxon>
        <taxon>Bacillati</taxon>
        <taxon>Chloroflexota</taxon>
        <taxon>Ktedonobacteria</taxon>
        <taxon>Ktedonobacterales</taxon>
        <taxon>Ktedonosporobacteraceae</taxon>
        <taxon>Ktedonosporobacter</taxon>
    </lineage>
</organism>
<dbReference type="EMBL" id="CP035758">
    <property type="protein sequence ID" value="QBD76698.1"/>
    <property type="molecule type" value="Genomic_DNA"/>
</dbReference>
<dbReference type="KEGG" id="kbs:EPA93_12065"/>
<gene>
    <name evidence="1" type="ORF">EPA93_12065</name>
</gene>
<dbReference type="OrthoDB" id="1494056at2"/>
<keyword evidence="2" id="KW-1185">Reference proteome</keyword>
<accession>A0A4P6JN29</accession>
<name>A0A4P6JN29_KTERU</name>
<dbReference type="Proteomes" id="UP000290365">
    <property type="component" value="Chromosome"/>
</dbReference>